<evidence type="ECO:0000256" key="1">
    <source>
        <dbReference type="SAM" id="MobiDB-lite"/>
    </source>
</evidence>
<feature type="non-terminal residue" evidence="2">
    <location>
        <position position="246"/>
    </location>
</feature>
<feature type="compositionally biased region" description="Low complexity" evidence="1">
    <location>
        <begin position="1"/>
        <end position="15"/>
    </location>
</feature>
<feature type="region of interest" description="Disordered" evidence="1">
    <location>
        <begin position="172"/>
        <end position="246"/>
    </location>
</feature>
<organism evidence="2">
    <name type="scientific">uncultured Nocardioidaceae bacterium</name>
    <dbReference type="NCBI Taxonomy" id="253824"/>
    <lineage>
        <taxon>Bacteria</taxon>
        <taxon>Bacillati</taxon>
        <taxon>Actinomycetota</taxon>
        <taxon>Actinomycetes</taxon>
        <taxon>Propionibacteriales</taxon>
        <taxon>Nocardioidaceae</taxon>
        <taxon>environmental samples</taxon>
    </lineage>
</organism>
<keyword evidence="2" id="KW-0489">Methyltransferase</keyword>
<feature type="compositionally biased region" description="Basic residues" evidence="1">
    <location>
        <begin position="92"/>
        <end position="110"/>
    </location>
</feature>
<feature type="non-terminal residue" evidence="2">
    <location>
        <position position="1"/>
    </location>
</feature>
<dbReference type="EMBL" id="CADCUI010000051">
    <property type="protein sequence ID" value="CAA9356113.1"/>
    <property type="molecule type" value="Genomic_DNA"/>
</dbReference>
<keyword evidence="2" id="KW-0808">Transferase</keyword>
<sequence>DGRLLPAARRGAPVRGGHRRARGPRGPPRRRGAADGGRRADRADRRGGHRDPWPGQRRRQGVPDGRGARGRHACGGVPAGGRRASRPQGRPWRARRRDAHRGRCRRHRAVGGREVHRAVAWRPGRQGAGQVAHRGPRGRQAVTTCVVPGGPPRRRDRGGRCSAVLRLGARGPARGRLRSAGRCPGARPWRDRDRRRPGGRAHRRRARSLRRRRCRAAPARFVGAAVVHRRGRGGRGPPGPHPPLAL</sequence>
<evidence type="ECO:0000313" key="2">
    <source>
        <dbReference type="EMBL" id="CAA9356113.1"/>
    </source>
</evidence>
<feature type="compositionally biased region" description="Basic residues" evidence="1">
    <location>
        <begin position="197"/>
        <end position="215"/>
    </location>
</feature>
<reference evidence="2" key="1">
    <citation type="submission" date="2020-02" db="EMBL/GenBank/DDBJ databases">
        <authorList>
            <person name="Meier V. D."/>
        </authorList>
    </citation>
    <scope>NUCLEOTIDE SEQUENCE</scope>
    <source>
        <strain evidence="2">AVDCRST_MAG34</strain>
    </source>
</reference>
<dbReference type="AlphaFoldDB" id="A0A6J4MC23"/>
<dbReference type="GO" id="GO:0008168">
    <property type="term" value="F:methyltransferase activity"/>
    <property type="evidence" value="ECO:0007669"/>
    <property type="project" value="UniProtKB-KW"/>
</dbReference>
<dbReference type="GO" id="GO:0032259">
    <property type="term" value="P:methylation"/>
    <property type="evidence" value="ECO:0007669"/>
    <property type="project" value="UniProtKB-KW"/>
</dbReference>
<name>A0A6J4MC23_9ACTN</name>
<proteinExistence type="predicted"/>
<feature type="region of interest" description="Disordered" evidence="1">
    <location>
        <begin position="1"/>
        <end position="111"/>
    </location>
</feature>
<dbReference type="EC" id="2.1.1.193" evidence="2"/>
<feature type="compositionally biased region" description="Basic and acidic residues" evidence="1">
    <location>
        <begin position="32"/>
        <end position="52"/>
    </location>
</feature>
<protein>
    <submittedName>
        <fullName evidence="2">16S rRNA (Uracil(1498)-N(3))-methyltransferase</fullName>
        <ecNumber evidence="2">2.1.1.193</ecNumber>
    </submittedName>
</protein>
<gene>
    <name evidence="2" type="ORF">AVDCRST_MAG34-2104</name>
</gene>
<feature type="compositionally biased region" description="Basic residues" evidence="1">
    <location>
        <begin position="16"/>
        <end position="31"/>
    </location>
</feature>
<accession>A0A6J4MC23</accession>
<feature type="compositionally biased region" description="Pro residues" evidence="1">
    <location>
        <begin position="237"/>
        <end position="246"/>
    </location>
</feature>